<dbReference type="PANTHER" id="PTHR36057:SF1">
    <property type="entry name" value="LIPOPROTEIN LIPID ATTACHMENT SITE-LIKE PROTEIN, PUTATIVE (DUF1223)-RELATED"/>
    <property type="match status" value="1"/>
</dbReference>
<dbReference type="InterPro" id="IPR010634">
    <property type="entry name" value="DUF1223"/>
</dbReference>
<dbReference type="SUPFAM" id="SSF52833">
    <property type="entry name" value="Thioredoxin-like"/>
    <property type="match status" value="1"/>
</dbReference>
<gene>
    <name evidence="2" type="ORF">NMK_2241</name>
</gene>
<dbReference type="Gene3D" id="2.60.40.10">
    <property type="entry name" value="Immunoglobulins"/>
    <property type="match status" value="1"/>
</dbReference>
<organism evidence="2 3">
    <name type="scientific">Novimethylophilus kurashikiensis</name>
    <dbReference type="NCBI Taxonomy" id="1825523"/>
    <lineage>
        <taxon>Bacteria</taxon>
        <taxon>Pseudomonadati</taxon>
        <taxon>Pseudomonadota</taxon>
        <taxon>Betaproteobacteria</taxon>
        <taxon>Nitrosomonadales</taxon>
        <taxon>Methylophilaceae</taxon>
        <taxon>Novimethylophilus</taxon>
    </lineage>
</organism>
<dbReference type="InterPro" id="IPR013783">
    <property type="entry name" value="Ig-like_fold"/>
</dbReference>
<evidence type="ECO:0000313" key="2">
    <source>
        <dbReference type="EMBL" id="GBG14642.1"/>
    </source>
</evidence>
<keyword evidence="3" id="KW-1185">Reference proteome</keyword>
<dbReference type="PANTHER" id="PTHR36057">
    <property type="match status" value="1"/>
</dbReference>
<name>A0A2R5F8S0_9PROT</name>
<sequence length="239" mass="25727">MFRSFIPLLLAAYAAPLSAACTVQSGPTRAALLELYTSEGCSSCPPADRWLGALPHDSQHLVPLALHVDYWDYIGWHDQFANPLFSQRQRMLSGSGFVYTPQVVLNGQDYRNWRNGLDKAVAIINRSPPKADIKLTLNAGATGLDLAATSTTAEAGASLYLAVYENGLVSNVTAGENGGATLHHDYVVRQWLGPYQPGQPVQANLVLKPEWKKQNLGVAAFVQAHGGDVLQAVAGKICD</sequence>
<feature type="chain" id="PRO_5015323517" description="DUF1223 domain-containing protein" evidence="1">
    <location>
        <begin position="20"/>
        <end position="239"/>
    </location>
</feature>
<proteinExistence type="predicted"/>
<feature type="signal peptide" evidence="1">
    <location>
        <begin position="1"/>
        <end position="19"/>
    </location>
</feature>
<keyword evidence="1" id="KW-0732">Signal</keyword>
<dbReference type="OrthoDB" id="9808254at2"/>
<accession>A0A2R5F8S0</accession>
<dbReference type="AlphaFoldDB" id="A0A2R5F8S0"/>
<dbReference type="RefSeq" id="WP_109015830.1">
    <property type="nucleotide sequence ID" value="NZ_BDOQ01000009.1"/>
</dbReference>
<dbReference type="PROSITE" id="PS51257">
    <property type="entry name" value="PROKAR_LIPOPROTEIN"/>
    <property type="match status" value="1"/>
</dbReference>
<evidence type="ECO:0000256" key="1">
    <source>
        <dbReference type="SAM" id="SignalP"/>
    </source>
</evidence>
<dbReference type="EMBL" id="BDOQ01000009">
    <property type="protein sequence ID" value="GBG14642.1"/>
    <property type="molecule type" value="Genomic_DNA"/>
</dbReference>
<protein>
    <recommendedName>
        <fullName evidence="4">DUF1223 domain-containing protein</fullName>
    </recommendedName>
</protein>
<evidence type="ECO:0008006" key="4">
    <source>
        <dbReference type="Google" id="ProtNLM"/>
    </source>
</evidence>
<evidence type="ECO:0000313" key="3">
    <source>
        <dbReference type="Proteomes" id="UP000245081"/>
    </source>
</evidence>
<reference evidence="2 3" key="1">
    <citation type="journal article" date="2018" name="Environ. Microbiol.">
        <title>Isolation and genomic characterization of Novimethylophilus kurashikiensis gen. nov. sp. nov., a new lanthanide-dependent methylotrophic species of Methylophilaceae.</title>
        <authorList>
            <person name="Lv H."/>
            <person name="Sahin N."/>
            <person name="Tani A."/>
        </authorList>
    </citation>
    <scope>NUCLEOTIDE SEQUENCE [LARGE SCALE GENOMIC DNA]</scope>
    <source>
        <strain evidence="2 3">La2-4</strain>
    </source>
</reference>
<dbReference type="Pfam" id="PF06764">
    <property type="entry name" value="DUF1223"/>
    <property type="match status" value="1"/>
</dbReference>
<dbReference type="Proteomes" id="UP000245081">
    <property type="component" value="Unassembled WGS sequence"/>
</dbReference>
<comment type="caution">
    <text evidence="2">The sequence shown here is derived from an EMBL/GenBank/DDBJ whole genome shotgun (WGS) entry which is preliminary data.</text>
</comment>
<dbReference type="InterPro" id="IPR036249">
    <property type="entry name" value="Thioredoxin-like_sf"/>
</dbReference>